<dbReference type="Pfam" id="PF13020">
    <property type="entry name" value="NOV_C"/>
    <property type="match status" value="1"/>
</dbReference>
<dbReference type="EMBL" id="OZ075115">
    <property type="protein sequence ID" value="CAL5064687.1"/>
    <property type="molecule type" value="Genomic_DNA"/>
</dbReference>
<proteinExistence type="predicted"/>
<evidence type="ECO:0000259" key="2">
    <source>
        <dbReference type="Pfam" id="PF13020"/>
    </source>
</evidence>
<feature type="domain" description="Protein NO VEIN C-terminal" evidence="2">
    <location>
        <begin position="110"/>
        <end position="193"/>
    </location>
</feature>
<protein>
    <recommendedName>
        <fullName evidence="2">Protein NO VEIN C-terminal domain-containing protein</fullName>
    </recommendedName>
</protein>
<name>A0ABC9EY76_9POAL</name>
<keyword evidence="4" id="KW-1185">Reference proteome</keyword>
<reference evidence="3 4" key="2">
    <citation type="submission" date="2024-10" db="EMBL/GenBank/DDBJ databases">
        <authorList>
            <person name="Ryan C."/>
        </authorList>
    </citation>
    <scope>NUCLEOTIDE SEQUENCE [LARGE SCALE GENOMIC DNA]</scope>
</reference>
<dbReference type="InterPro" id="IPR024975">
    <property type="entry name" value="NOV_C"/>
</dbReference>
<feature type="region of interest" description="Disordered" evidence="1">
    <location>
        <begin position="1"/>
        <end position="24"/>
    </location>
</feature>
<dbReference type="InterPro" id="IPR052957">
    <property type="entry name" value="Auxin_embryo_med"/>
</dbReference>
<dbReference type="Proteomes" id="UP001497457">
    <property type="component" value="Chromosome 5rd"/>
</dbReference>
<dbReference type="AlphaFoldDB" id="A0ABC9EY76"/>
<feature type="compositionally biased region" description="Basic residues" evidence="1">
    <location>
        <begin position="1"/>
        <end position="10"/>
    </location>
</feature>
<evidence type="ECO:0000313" key="4">
    <source>
        <dbReference type="Proteomes" id="UP001497457"/>
    </source>
</evidence>
<evidence type="ECO:0000256" key="1">
    <source>
        <dbReference type="SAM" id="MobiDB-lite"/>
    </source>
</evidence>
<reference evidence="4" key="1">
    <citation type="submission" date="2024-06" db="EMBL/GenBank/DDBJ databases">
        <authorList>
            <person name="Ryan C."/>
        </authorList>
    </citation>
    <scope>NUCLEOTIDE SEQUENCE [LARGE SCALE GENOMIC DNA]</scope>
</reference>
<gene>
    <name evidence="3" type="ORF">URODEC1_LOCUS99605</name>
</gene>
<evidence type="ECO:0000313" key="3">
    <source>
        <dbReference type="EMBL" id="CAL5064687.1"/>
    </source>
</evidence>
<accession>A0ABC9EY76</accession>
<sequence>MAPAKSGRRNNRQEKKIARKTRTSAVVGNRRPFGFAFSKFGRFAALHARRKNVKEQGSKCGGADLAGGRRHERARLDARVLCLDANMLRGRRSGEGAAHKKDGLTTGRLGEAAVHKYLADKLGSANVEWMNEHNESGLLYDIKITKADGTEYVEVKSTSIPNKSWFHFHITRRELQFAAEKRDLLTIAYVLLSKPDKASIVLLKNPHKLLIRRDLNPVLVMSTRCEQLVDEFMEKISVVLKPGCK</sequence>
<organism evidence="3 4">
    <name type="scientific">Urochloa decumbens</name>
    <dbReference type="NCBI Taxonomy" id="240449"/>
    <lineage>
        <taxon>Eukaryota</taxon>
        <taxon>Viridiplantae</taxon>
        <taxon>Streptophyta</taxon>
        <taxon>Embryophyta</taxon>
        <taxon>Tracheophyta</taxon>
        <taxon>Spermatophyta</taxon>
        <taxon>Magnoliopsida</taxon>
        <taxon>Liliopsida</taxon>
        <taxon>Poales</taxon>
        <taxon>Poaceae</taxon>
        <taxon>PACMAD clade</taxon>
        <taxon>Panicoideae</taxon>
        <taxon>Panicodae</taxon>
        <taxon>Paniceae</taxon>
        <taxon>Melinidinae</taxon>
        <taxon>Urochloa</taxon>
    </lineage>
</organism>
<dbReference type="PANTHER" id="PTHR32387">
    <property type="entry name" value="WU:FJ29H11"/>
    <property type="match status" value="1"/>
</dbReference>
<dbReference type="PANTHER" id="PTHR32387:SF18">
    <property type="entry name" value="PROTEIN NO VEIN C-TERMINAL DOMAIN-CONTAINING PROTEIN"/>
    <property type="match status" value="1"/>
</dbReference>